<organism evidence="7">
    <name type="scientific">Leptocylindrus danicus</name>
    <dbReference type="NCBI Taxonomy" id="163516"/>
    <lineage>
        <taxon>Eukaryota</taxon>
        <taxon>Sar</taxon>
        <taxon>Stramenopiles</taxon>
        <taxon>Ochrophyta</taxon>
        <taxon>Bacillariophyta</taxon>
        <taxon>Coscinodiscophyceae</taxon>
        <taxon>Chaetocerotophycidae</taxon>
        <taxon>Leptocylindrales</taxon>
        <taxon>Leptocylindraceae</taxon>
        <taxon>Leptocylindrus</taxon>
    </lineage>
</organism>
<gene>
    <name evidence="7" type="ORF">LDAN0321_LOCUS13075</name>
</gene>
<proteinExistence type="inferred from homology"/>
<feature type="binding site" evidence="5">
    <location>
        <position position="104"/>
    </location>
    <ligand>
        <name>FAD</name>
        <dbReference type="ChEBI" id="CHEBI:57692"/>
    </ligand>
</feature>
<dbReference type="InterPro" id="IPR000172">
    <property type="entry name" value="GMC_OxRdtase_N"/>
</dbReference>
<dbReference type="GO" id="GO:0050660">
    <property type="term" value="F:flavin adenine dinucleotide binding"/>
    <property type="evidence" value="ECO:0007669"/>
    <property type="project" value="InterPro"/>
</dbReference>
<comment type="cofactor">
    <cofactor evidence="1 5">
        <name>FAD</name>
        <dbReference type="ChEBI" id="CHEBI:57692"/>
    </cofactor>
</comment>
<dbReference type="SUPFAM" id="SSF51905">
    <property type="entry name" value="FAD/NAD(P)-binding domain"/>
    <property type="match status" value="1"/>
</dbReference>
<dbReference type="PANTHER" id="PTHR11552:SF147">
    <property type="entry name" value="CHOLINE DEHYDROGENASE, MITOCHONDRIAL"/>
    <property type="match status" value="1"/>
</dbReference>
<dbReference type="AlphaFoldDB" id="A0A7S2KXY0"/>
<dbReference type="InterPro" id="IPR012132">
    <property type="entry name" value="GMC_OxRdtase"/>
</dbReference>
<evidence type="ECO:0000256" key="5">
    <source>
        <dbReference type="PIRSR" id="PIRSR000137-2"/>
    </source>
</evidence>
<accession>A0A7S2KXY0</accession>
<dbReference type="GO" id="GO:0019285">
    <property type="term" value="P:glycine betaine biosynthetic process from choline"/>
    <property type="evidence" value="ECO:0007669"/>
    <property type="project" value="TreeGrafter"/>
</dbReference>
<dbReference type="Pfam" id="PF05199">
    <property type="entry name" value="GMC_oxred_C"/>
    <property type="match status" value="1"/>
</dbReference>
<evidence type="ECO:0000259" key="6">
    <source>
        <dbReference type="PROSITE" id="PS00624"/>
    </source>
</evidence>
<dbReference type="PROSITE" id="PS00624">
    <property type="entry name" value="GMC_OXRED_2"/>
    <property type="match status" value="1"/>
</dbReference>
<dbReference type="EMBL" id="HBGY01020746">
    <property type="protein sequence ID" value="CAD9589984.1"/>
    <property type="molecule type" value="Transcribed_RNA"/>
</dbReference>
<dbReference type="SUPFAM" id="SSF54373">
    <property type="entry name" value="FAD-linked reductases, C-terminal domain"/>
    <property type="match status" value="1"/>
</dbReference>
<protein>
    <recommendedName>
        <fullName evidence="6">Glucose-methanol-choline oxidoreductase N-terminal domain-containing protein</fullName>
    </recommendedName>
</protein>
<evidence type="ECO:0000313" key="7">
    <source>
        <dbReference type="EMBL" id="CAD9589984.1"/>
    </source>
</evidence>
<dbReference type="Pfam" id="PF00732">
    <property type="entry name" value="GMC_oxred_N"/>
    <property type="match status" value="1"/>
</dbReference>
<dbReference type="PANTHER" id="PTHR11552">
    <property type="entry name" value="GLUCOSE-METHANOL-CHOLINE GMC OXIDOREDUCTASE"/>
    <property type="match status" value="1"/>
</dbReference>
<dbReference type="InterPro" id="IPR036188">
    <property type="entry name" value="FAD/NAD-bd_sf"/>
</dbReference>
<sequence>MTGAKPLKSVPKAHAKESKVVAEPFDYIIAGGGLAGCLLANRLSADGTKKVLLLEAGRSDYDNLFIRMPAGILKLFRSVYDWQFESSGEKGCNGRNIFLQRGKVLGGSSCTNVMLHHRGTAKDYDDWCVPGWAAADVLPWFKASEDDTIGLSSDFHSKGGEWTLSQVRYQNPLSKTFLDIGSKILGANDDFNNWSRPQDGVGRFHVSQHNGERQSGAAAFLSPAKHRKNLTVRTGVMVRRINFDDSKTANSVTYDLLGDDTCTQFTAALKGEGEVLLAAGTIGSPQILMVSGVGDASHLEQHSIPVVADVPSVGENFQDHPAAVVSFKTPVKGVSVTSKLRLFGLTNPFPVLKWLFFKTGMMTSSGCDHGAFVQTAAAQGQPDLQLRFLAAKALGPDGMTTFTQFRNSRSVEDGYTFQTIAARARSKGCLRLASSNSHVRPIIDVGYLSDSADIVTLREGIKLGRLLGNSDEWGEYKGEEIYPGPTVQTDDEIDEYIRQSLHTANALIGTCKMGTGDDAVVGPDLCVKGVNGVRVADASIIPVIPGGQTATPVVMIAERAAAFILDPSLAPQAATIEVATEVSEAEAVAV</sequence>
<name>A0A7S2KXY0_9STRA</name>
<dbReference type="GO" id="GO:0016020">
    <property type="term" value="C:membrane"/>
    <property type="evidence" value="ECO:0007669"/>
    <property type="project" value="TreeGrafter"/>
</dbReference>
<comment type="similarity">
    <text evidence="2">Belongs to the GMC oxidoreductase family.</text>
</comment>
<evidence type="ECO:0000256" key="4">
    <source>
        <dbReference type="ARBA" id="ARBA00022827"/>
    </source>
</evidence>
<feature type="domain" description="Glucose-methanol-choline oxidoreductase N-terminal" evidence="6">
    <location>
        <begin position="280"/>
        <end position="294"/>
    </location>
</feature>
<evidence type="ECO:0000256" key="1">
    <source>
        <dbReference type="ARBA" id="ARBA00001974"/>
    </source>
</evidence>
<dbReference type="Gene3D" id="3.30.560.10">
    <property type="entry name" value="Glucose Oxidase, domain 3"/>
    <property type="match status" value="1"/>
</dbReference>
<evidence type="ECO:0000256" key="3">
    <source>
        <dbReference type="ARBA" id="ARBA00022630"/>
    </source>
</evidence>
<keyword evidence="3" id="KW-0285">Flavoprotein</keyword>
<keyword evidence="4 5" id="KW-0274">FAD</keyword>
<dbReference type="InterPro" id="IPR007867">
    <property type="entry name" value="GMC_OxRtase_C"/>
</dbReference>
<reference evidence="7" key="1">
    <citation type="submission" date="2021-01" db="EMBL/GenBank/DDBJ databases">
        <authorList>
            <person name="Corre E."/>
            <person name="Pelletier E."/>
            <person name="Niang G."/>
            <person name="Scheremetjew M."/>
            <person name="Finn R."/>
            <person name="Kale V."/>
            <person name="Holt S."/>
            <person name="Cochrane G."/>
            <person name="Meng A."/>
            <person name="Brown T."/>
            <person name="Cohen L."/>
        </authorList>
    </citation>
    <scope>NUCLEOTIDE SEQUENCE</scope>
    <source>
        <strain evidence="7">B650</strain>
    </source>
</reference>
<evidence type="ECO:0000256" key="2">
    <source>
        <dbReference type="ARBA" id="ARBA00010790"/>
    </source>
</evidence>
<dbReference type="PIRSF" id="PIRSF000137">
    <property type="entry name" value="Alcohol_oxidase"/>
    <property type="match status" value="1"/>
</dbReference>
<dbReference type="Gene3D" id="3.50.50.60">
    <property type="entry name" value="FAD/NAD(P)-binding domain"/>
    <property type="match status" value="1"/>
</dbReference>
<dbReference type="GO" id="GO:0008812">
    <property type="term" value="F:choline dehydrogenase activity"/>
    <property type="evidence" value="ECO:0007669"/>
    <property type="project" value="TreeGrafter"/>
</dbReference>
<feature type="binding site" evidence="5">
    <location>
        <position position="238"/>
    </location>
    <ligand>
        <name>FAD</name>
        <dbReference type="ChEBI" id="CHEBI:57692"/>
    </ligand>
</feature>